<name>A0A6M3KB88_9ZZZZ</name>
<evidence type="ECO:0000313" key="1">
    <source>
        <dbReference type="EMBL" id="QJA79122.1"/>
    </source>
</evidence>
<organism evidence="1">
    <name type="scientific">viral metagenome</name>
    <dbReference type="NCBI Taxonomy" id="1070528"/>
    <lineage>
        <taxon>unclassified sequences</taxon>
        <taxon>metagenomes</taxon>
        <taxon>organismal metagenomes</taxon>
    </lineage>
</organism>
<accession>A0A6M3KB88</accession>
<sequence>MRMYLWEDVLCDYTCGMAVVLAKNEKQAREIMGTKFPSYIRDQLPFSECKVITEPDGFYVYGGA</sequence>
<proteinExistence type="predicted"/>
<dbReference type="EMBL" id="MT142367">
    <property type="protein sequence ID" value="QJA79122.1"/>
    <property type="molecule type" value="Genomic_DNA"/>
</dbReference>
<dbReference type="AlphaFoldDB" id="A0A6M3KB88"/>
<gene>
    <name evidence="1" type="ORF">MM415A00943_0025</name>
</gene>
<reference evidence="1" key="1">
    <citation type="submission" date="2020-03" db="EMBL/GenBank/DDBJ databases">
        <title>The deep terrestrial virosphere.</title>
        <authorList>
            <person name="Holmfeldt K."/>
            <person name="Nilsson E."/>
            <person name="Simone D."/>
            <person name="Lopez-Fernandez M."/>
            <person name="Wu X."/>
            <person name="de Brujin I."/>
            <person name="Lundin D."/>
            <person name="Andersson A."/>
            <person name="Bertilsson S."/>
            <person name="Dopson M."/>
        </authorList>
    </citation>
    <scope>NUCLEOTIDE SEQUENCE</scope>
    <source>
        <strain evidence="1">MM415A00943</strain>
    </source>
</reference>
<protein>
    <submittedName>
        <fullName evidence="1">Uncharacterized protein</fullName>
    </submittedName>
</protein>